<name>A0A6J7A8J6_9ZZZZ</name>
<evidence type="ECO:0000313" key="2">
    <source>
        <dbReference type="EMBL" id="CAB4829161.1"/>
    </source>
</evidence>
<protein>
    <submittedName>
        <fullName evidence="2">Unannotated protein</fullName>
    </submittedName>
</protein>
<proteinExistence type="predicted"/>
<feature type="domain" description="Restriction system protein Mrr-like N-terminal" evidence="1">
    <location>
        <begin position="10"/>
        <end position="90"/>
    </location>
</feature>
<sequence>MTEKWPTSAELTEAFLRVLSRSGGSATVTELDLGVIEEIKLSTTLLAVKRSGNRGEIQYRLAWVRTKAKQNGLVTREADRNWKITDKGQAQVK</sequence>
<dbReference type="AlphaFoldDB" id="A0A6J7A8J6"/>
<accession>A0A6J7A8J6</accession>
<dbReference type="EMBL" id="CAFABF010000039">
    <property type="protein sequence ID" value="CAB4829161.1"/>
    <property type="molecule type" value="Genomic_DNA"/>
</dbReference>
<gene>
    <name evidence="2" type="ORF">UFOPK3167_00838</name>
</gene>
<evidence type="ECO:0000259" key="1">
    <source>
        <dbReference type="Pfam" id="PF14338"/>
    </source>
</evidence>
<reference evidence="2" key="1">
    <citation type="submission" date="2020-05" db="EMBL/GenBank/DDBJ databases">
        <authorList>
            <person name="Chiriac C."/>
            <person name="Salcher M."/>
            <person name="Ghai R."/>
            <person name="Kavagutti S V."/>
        </authorList>
    </citation>
    <scope>NUCLEOTIDE SEQUENCE</scope>
</reference>
<dbReference type="Pfam" id="PF14338">
    <property type="entry name" value="Mrr_N"/>
    <property type="match status" value="1"/>
</dbReference>
<organism evidence="2">
    <name type="scientific">freshwater metagenome</name>
    <dbReference type="NCBI Taxonomy" id="449393"/>
    <lineage>
        <taxon>unclassified sequences</taxon>
        <taxon>metagenomes</taxon>
        <taxon>ecological metagenomes</taxon>
    </lineage>
</organism>
<dbReference type="InterPro" id="IPR025745">
    <property type="entry name" value="Mrr-like_N_dom"/>
</dbReference>